<dbReference type="EMBL" id="JAEINH010000018">
    <property type="protein sequence ID" value="MBI9116172.1"/>
    <property type="molecule type" value="Genomic_DNA"/>
</dbReference>
<name>A0A934M858_9MICO</name>
<dbReference type="Gene3D" id="1.10.10.10">
    <property type="entry name" value="Winged helix-like DNA-binding domain superfamily/Winged helix DNA-binding domain"/>
    <property type="match status" value="1"/>
</dbReference>
<dbReference type="GO" id="GO:0003677">
    <property type="term" value="F:DNA binding"/>
    <property type="evidence" value="ECO:0007669"/>
    <property type="project" value="UniProtKB-KW"/>
</dbReference>
<dbReference type="InterPro" id="IPR000835">
    <property type="entry name" value="HTH_MarR-typ"/>
</dbReference>
<dbReference type="PANTHER" id="PTHR33164">
    <property type="entry name" value="TRANSCRIPTIONAL REGULATOR, MARR FAMILY"/>
    <property type="match status" value="1"/>
</dbReference>
<dbReference type="PROSITE" id="PS50995">
    <property type="entry name" value="HTH_MARR_2"/>
    <property type="match status" value="1"/>
</dbReference>
<feature type="domain" description="HTH marR-type" evidence="4">
    <location>
        <begin position="7"/>
        <end position="143"/>
    </location>
</feature>
<dbReference type="GO" id="GO:0006950">
    <property type="term" value="P:response to stress"/>
    <property type="evidence" value="ECO:0007669"/>
    <property type="project" value="TreeGrafter"/>
</dbReference>
<dbReference type="InterPro" id="IPR023187">
    <property type="entry name" value="Tscrpt_reg_MarR-type_CS"/>
</dbReference>
<organism evidence="5 6">
    <name type="scientific">Sanguibacter suaedae</name>
    <dbReference type="NCBI Taxonomy" id="2795737"/>
    <lineage>
        <taxon>Bacteria</taxon>
        <taxon>Bacillati</taxon>
        <taxon>Actinomycetota</taxon>
        <taxon>Actinomycetes</taxon>
        <taxon>Micrococcales</taxon>
        <taxon>Sanguibacteraceae</taxon>
        <taxon>Sanguibacter</taxon>
    </lineage>
</organism>
<proteinExistence type="predicted"/>
<dbReference type="SMART" id="SM00347">
    <property type="entry name" value="HTH_MARR"/>
    <property type="match status" value="1"/>
</dbReference>
<evidence type="ECO:0000256" key="2">
    <source>
        <dbReference type="ARBA" id="ARBA00023125"/>
    </source>
</evidence>
<dbReference type="InterPro" id="IPR036388">
    <property type="entry name" value="WH-like_DNA-bd_sf"/>
</dbReference>
<comment type="caution">
    <text evidence="5">The sequence shown here is derived from an EMBL/GenBank/DDBJ whole genome shotgun (WGS) entry which is preliminary data.</text>
</comment>
<dbReference type="Proteomes" id="UP000602087">
    <property type="component" value="Unassembled WGS sequence"/>
</dbReference>
<dbReference type="GO" id="GO:0003700">
    <property type="term" value="F:DNA-binding transcription factor activity"/>
    <property type="evidence" value="ECO:0007669"/>
    <property type="project" value="InterPro"/>
</dbReference>
<dbReference type="PROSITE" id="PS01117">
    <property type="entry name" value="HTH_MARR_1"/>
    <property type="match status" value="1"/>
</dbReference>
<keyword evidence="3" id="KW-0804">Transcription</keyword>
<evidence type="ECO:0000256" key="1">
    <source>
        <dbReference type="ARBA" id="ARBA00023015"/>
    </source>
</evidence>
<dbReference type="SUPFAM" id="SSF46785">
    <property type="entry name" value="Winged helix' DNA-binding domain"/>
    <property type="match status" value="1"/>
</dbReference>
<evidence type="ECO:0000256" key="3">
    <source>
        <dbReference type="ARBA" id="ARBA00023163"/>
    </source>
</evidence>
<dbReference type="InterPro" id="IPR039422">
    <property type="entry name" value="MarR/SlyA-like"/>
</dbReference>
<evidence type="ECO:0000313" key="6">
    <source>
        <dbReference type="Proteomes" id="UP000602087"/>
    </source>
</evidence>
<dbReference type="PANTHER" id="PTHR33164:SF104">
    <property type="entry name" value="TRANSCRIPTIONAL REGULATORY PROTEIN"/>
    <property type="match status" value="1"/>
</dbReference>
<evidence type="ECO:0000313" key="5">
    <source>
        <dbReference type="EMBL" id="MBI9116172.1"/>
    </source>
</evidence>
<gene>
    <name evidence="5" type="ORF">JAV76_14240</name>
</gene>
<dbReference type="AlphaFoldDB" id="A0A934M858"/>
<dbReference type="InterPro" id="IPR036390">
    <property type="entry name" value="WH_DNA-bd_sf"/>
</dbReference>
<dbReference type="RefSeq" id="WP_198734739.1">
    <property type="nucleotide sequence ID" value="NZ_JAEINH010000018.1"/>
</dbReference>
<dbReference type="PRINTS" id="PR00598">
    <property type="entry name" value="HTHMARR"/>
</dbReference>
<keyword evidence="6" id="KW-1185">Reference proteome</keyword>
<sequence length="168" mass="18197">MSVDVGAVRAWEVLSRAQSVLMRRFAAEDVWLPLSVREYDVLYTLSLSGVGVGVRLHVLNEGVLLSQPSLSRMVERLEGKGFVVRGPDPRDRRGTVVSLTAEGLRVQRVVGRRHARSISEHLGAALDASELATLEELCARLLRVHGGGSVGVVEESEEVGRGGRYAGV</sequence>
<keyword evidence="1" id="KW-0805">Transcription regulation</keyword>
<reference evidence="5" key="1">
    <citation type="submission" date="2020-12" db="EMBL/GenBank/DDBJ databases">
        <title>Sanguibacter suaedae sp. nov., isolated from Suaeda aralocaspica.</title>
        <authorList>
            <person name="Ma Q."/>
        </authorList>
    </citation>
    <scope>NUCLEOTIDE SEQUENCE</scope>
    <source>
        <strain evidence="5">YZGR15</strain>
    </source>
</reference>
<dbReference type="Pfam" id="PF01047">
    <property type="entry name" value="MarR"/>
    <property type="match status" value="1"/>
</dbReference>
<accession>A0A934M858</accession>
<keyword evidence="2" id="KW-0238">DNA-binding</keyword>
<protein>
    <submittedName>
        <fullName evidence="5">MarR family transcriptional regulator</fullName>
    </submittedName>
</protein>
<evidence type="ECO:0000259" key="4">
    <source>
        <dbReference type="PROSITE" id="PS50995"/>
    </source>
</evidence>